<dbReference type="Gene3D" id="3.40.50.10490">
    <property type="entry name" value="Glucose-6-phosphate isomerase like protein, domain 1"/>
    <property type="match status" value="1"/>
</dbReference>
<evidence type="ECO:0000256" key="3">
    <source>
        <dbReference type="ARBA" id="ARBA00023163"/>
    </source>
</evidence>
<feature type="domain" description="SIS" evidence="5">
    <location>
        <begin position="133"/>
        <end position="271"/>
    </location>
</feature>
<dbReference type="PANTHER" id="PTHR30514">
    <property type="entry name" value="GLUCOKINASE"/>
    <property type="match status" value="1"/>
</dbReference>
<dbReference type="PROSITE" id="PS51464">
    <property type="entry name" value="SIS"/>
    <property type="match status" value="1"/>
</dbReference>
<dbReference type="SUPFAM" id="SSF53697">
    <property type="entry name" value="SIS domain"/>
    <property type="match status" value="1"/>
</dbReference>
<evidence type="ECO:0000259" key="4">
    <source>
        <dbReference type="PROSITE" id="PS51071"/>
    </source>
</evidence>
<gene>
    <name evidence="6" type="ORF">K1W69_20655</name>
</gene>
<dbReference type="InterPro" id="IPR035472">
    <property type="entry name" value="RpiR-like_SIS"/>
</dbReference>
<dbReference type="SUPFAM" id="SSF46689">
    <property type="entry name" value="Homeodomain-like"/>
    <property type="match status" value="1"/>
</dbReference>
<dbReference type="InterPro" id="IPR009057">
    <property type="entry name" value="Homeodomain-like_sf"/>
</dbReference>
<dbReference type="AlphaFoldDB" id="A0AAE2ZRI5"/>
<dbReference type="GO" id="GO:0003700">
    <property type="term" value="F:DNA-binding transcription factor activity"/>
    <property type="evidence" value="ECO:0007669"/>
    <property type="project" value="InterPro"/>
</dbReference>
<proteinExistence type="predicted"/>
<dbReference type="InterPro" id="IPR047640">
    <property type="entry name" value="RpiR-like"/>
</dbReference>
<dbReference type="GO" id="GO:0097367">
    <property type="term" value="F:carbohydrate derivative binding"/>
    <property type="evidence" value="ECO:0007669"/>
    <property type="project" value="InterPro"/>
</dbReference>
<dbReference type="GO" id="GO:1901135">
    <property type="term" value="P:carbohydrate derivative metabolic process"/>
    <property type="evidence" value="ECO:0007669"/>
    <property type="project" value="InterPro"/>
</dbReference>
<reference evidence="6" key="1">
    <citation type="submission" date="2021-08" db="EMBL/GenBank/DDBJ databases">
        <title>Hoeflea bacterium WL0058 sp. nov., isolated from the sediment.</title>
        <authorList>
            <person name="Wang L."/>
            <person name="Zhang D."/>
        </authorList>
    </citation>
    <scope>NUCLEOTIDE SEQUENCE</scope>
    <source>
        <strain evidence="6">WL0058</strain>
    </source>
</reference>
<dbReference type="Proteomes" id="UP001196509">
    <property type="component" value="Unassembled WGS sequence"/>
</dbReference>
<keyword evidence="2" id="KW-0238">DNA-binding</keyword>
<comment type="caution">
    <text evidence="6">The sequence shown here is derived from an EMBL/GenBank/DDBJ whole genome shotgun (WGS) entry which is preliminary data.</text>
</comment>
<dbReference type="InterPro" id="IPR036388">
    <property type="entry name" value="WH-like_DNA-bd_sf"/>
</dbReference>
<accession>A0AAE2ZRI5</accession>
<dbReference type="InterPro" id="IPR046348">
    <property type="entry name" value="SIS_dom_sf"/>
</dbReference>
<dbReference type="CDD" id="cd05013">
    <property type="entry name" value="SIS_RpiR"/>
    <property type="match status" value="1"/>
</dbReference>
<keyword evidence="7" id="KW-1185">Reference proteome</keyword>
<dbReference type="Gene3D" id="1.10.10.10">
    <property type="entry name" value="Winged helix-like DNA-binding domain superfamily/Winged helix DNA-binding domain"/>
    <property type="match status" value="1"/>
</dbReference>
<evidence type="ECO:0000313" key="7">
    <source>
        <dbReference type="Proteomes" id="UP001196509"/>
    </source>
</evidence>
<dbReference type="PROSITE" id="PS51071">
    <property type="entry name" value="HTH_RPIR"/>
    <property type="match status" value="1"/>
</dbReference>
<keyword evidence="3" id="KW-0804">Transcription</keyword>
<dbReference type="GO" id="GO:0003677">
    <property type="term" value="F:DNA binding"/>
    <property type="evidence" value="ECO:0007669"/>
    <property type="project" value="UniProtKB-KW"/>
</dbReference>
<feature type="domain" description="HTH rpiR-type" evidence="4">
    <location>
        <begin position="10"/>
        <end position="86"/>
    </location>
</feature>
<name>A0AAE2ZRI5_9HYPH</name>
<dbReference type="Pfam" id="PF01418">
    <property type="entry name" value="HTH_6"/>
    <property type="match status" value="1"/>
</dbReference>
<sequence>MEENTQTMDKPVLELIRDRYDALTRTERRLADALLENYPVAGLTSMTRLAESAGVSTPSVLRMAQKLGFSGFPDLQASLRAELEATISNPIAKHDSWAEHAPNTHILNRFADAVMQNMRETLGALDPEDFDAVRTRLADRRRNILIAGGRITHALAQYMFTHMQVIRENVTLLPPNANTWPHFVLNIREGDVLVAFDIRRYENDTLKLAEMARSKGASIILFTDRWGSPVSRFAEIRFNVQIEAPSAWDSSVVTMFIVEALIAAIETDIWGVTSQRMKQLEGLFNETRLFRKARD</sequence>
<evidence type="ECO:0000259" key="5">
    <source>
        <dbReference type="PROSITE" id="PS51464"/>
    </source>
</evidence>
<organism evidence="6 7">
    <name type="scientific">Flavimaribacter sediminis</name>
    <dbReference type="NCBI Taxonomy" id="2865987"/>
    <lineage>
        <taxon>Bacteria</taxon>
        <taxon>Pseudomonadati</taxon>
        <taxon>Pseudomonadota</taxon>
        <taxon>Alphaproteobacteria</taxon>
        <taxon>Hyphomicrobiales</taxon>
        <taxon>Rhizobiaceae</taxon>
        <taxon>Flavimaribacter</taxon>
    </lineage>
</organism>
<evidence type="ECO:0000256" key="2">
    <source>
        <dbReference type="ARBA" id="ARBA00023125"/>
    </source>
</evidence>
<dbReference type="InterPro" id="IPR001347">
    <property type="entry name" value="SIS_dom"/>
</dbReference>
<protein>
    <submittedName>
        <fullName evidence="6">MurR/RpiR family transcriptional regulator</fullName>
    </submittedName>
</protein>
<dbReference type="EMBL" id="JAICBX010000004">
    <property type="protein sequence ID" value="MBW8639616.1"/>
    <property type="molecule type" value="Genomic_DNA"/>
</dbReference>
<evidence type="ECO:0000313" key="6">
    <source>
        <dbReference type="EMBL" id="MBW8639616.1"/>
    </source>
</evidence>
<dbReference type="Pfam" id="PF01380">
    <property type="entry name" value="SIS"/>
    <property type="match status" value="1"/>
</dbReference>
<dbReference type="PANTHER" id="PTHR30514:SF18">
    <property type="entry name" value="RPIR-FAMILY TRANSCRIPTIONAL REGULATOR"/>
    <property type="match status" value="1"/>
</dbReference>
<keyword evidence="1" id="KW-0805">Transcription regulation</keyword>
<dbReference type="InterPro" id="IPR000281">
    <property type="entry name" value="HTH_RpiR"/>
</dbReference>
<evidence type="ECO:0000256" key="1">
    <source>
        <dbReference type="ARBA" id="ARBA00023015"/>
    </source>
</evidence>